<dbReference type="OrthoDB" id="2420007at2759"/>
<gene>
    <name evidence="1" type="ORF">DERYTH_LOCUS4792</name>
</gene>
<accession>A0A9N9AT69</accession>
<evidence type="ECO:0000313" key="1">
    <source>
        <dbReference type="EMBL" id="CAG8540782.1"/>
    </source>
</evidence>
<name>A0A9N9AT69_9GLOM</name>
<organism evidence="1 2">
    <name type="scientific">Dentiscutata erythropus</name>
    <dbReference type="NCBI Taxonomy" id="1348616"/>
    <lineage>
        <taxon>Eukaryota</taxon>
        <taxon>Fungi</taxon>
        <taxon>Fungi incertae sedis</taxon>
        <taxon>Mucoromycota</taxon>
        <taxon>Glomeromycotina</taxon>
        <taxon>Glomeromycetes</taxon>
        <taxon>Diversisporales</taxon>
        <taxon>Gigasporaceae</taxon>
        <taxon>Dentiscutata</taxon>
    </lineage>
</organism>
<dbReference type="AlphaFoldDB" id="A0A9N9AT69"/>
<proteinExistence type="predicted"/>
<reference evidence="1" key="1">
    <citation type="submission" date="2021-06" db="EMBL/GenBank/DDBJ databases">
        <authorList>
            <person name="Kallberg Y."/>
            <person name="Tangrot J."/>
            <person name="Rosling A."/>
        </authorList>
    </citation>
    <scope>NUCLEOTIDE SEQUENCE</scope>
    <source>
        <strain evidence="1">MA453B</strain>
    </source>
</reference>
<sequence length="52" mass="6108">MFELENYSKSSDEGFYSNVSKLCYTLPSNKYLIPNNYSMKTSWGRDKNQKTV</sequence>
<dbReference type="EMBL" id="CAJVPY010001892">
    <property type="protein sequence ID" value="CAG8540782.1"/>
    <property type="molecule type" value="Genomic_DNA"/>
</dbReference>
<evidence type="ECO:0000313" key="2">
    <source>
        <dbReference type="Proteomes" id="UP000789405"/>
    </source>
</evidence>
<comment type="caution">
    <text evidence="1">The sequence shown here is derived from an EMBL/GenBank/DDBJ whole genome shotgun (WGS) entry which is preliminary data.</text>
</comment>
<protein>
    <submittedName>
        <fullName evidence="1">12014_t:CDS:1</fullName>
    </submittedName>
</protein>
<dbReference type="Proteomes" id="UP000789405">
    <property type="component" value="Unassembled WGS sequence"/>
</dbReference>
<keyword evidence="2" id="KW-1185">Reference proteome</keyword>